<protein>
    <recommendedName>
        <fullName evidence="3">DUF1488 domain-containing protein</fullName>
    </recommendedName>
</protein>
<proteinExistence type="predicted"/>
<dbReference type="RefSeq" id="WP_187639422.1">
    <property type="nucleotide sequence ID" value="NZ_VZQQ01000117.1"/>
</dbReference>
<evidence type="ECO:0000313" key="1">
    <source>
        <dbReference type="EMBL" id="MBC8752580.1"/>
    </source>
</evidence>
<dbReference type="Proteomes" id="UP000736373">
    <property type="component" value="Unassembled WGS sequence"/>
</dbReference>
<keyword evidence="2" id="KW-1185">Reference proteome</keyword>
<organism evidence="1 2">
    <name type="scientific">Paraburkholderia podalyriae</name>
    <dbReference type="NCBI Taxonomy" id="1938811"/>
    <lineage>
        <taxon>Bacteria</taxon>
        <taxon>Pseudomonadati</taxon>
        <taxon>Pseudomonadota</taxon>
        <taxon>Betaproteobacteria</taxon>
        <taxon>Burkholderiales</taxon>
        <taxon>Burkholderiaceae</taxon>
        <taxon>Paraburkholderia</taxon>
    </lineage>
</organism>
<comment type="caution">
    <text evidence="1">The sequence shown here is derived from an EMBL/GenBank/DDBJ whole genome shotgun (WGS) entry which is preliminary data.</text>
</comment>
<gene>
    <name evidence="1" type="ORF">F6X42_41245</name>
</gene>
<dbReference type="EMBL" id="VZQQ01000117">
    <property type="protein sequence ID" value="MBC8752580.1"/>
    <property type="molecule type" value="Genomic_DNA"/>
</dbReference>
<accession>A0ABR7Q1Z5</accession>
<reference evidence="1 2" key="1">
    <citation type="submission" date="2019-09" db="EMBL/GenBank/DDBJ databases">
        <title>Paraburkholderia podalyriae sp. nov., A South African Podalyria-associated rhizobium.</title>
        <authorList>
            <person name="Mavima L."/>
            <person name="Beukes C.W."/>
            <person name="Palmer M."/>
            <person name="De Meyer S.E."/>
            <person name="James E.K."/>
            <person name="Maluk M."/>
            <person name="Avontuur J.R."/>
            <person name="Chan W.Y."/>
            <person name="Venter S.N."/>
            <person name="Steenkamp E.T."/>
        </authorList>
    </citation>
    <scope>NUCLEOTIDE SEQUENCE [LARGE SCALE GENOMIC DNA]</scope>
    <source>
        <strain evidence="1 2">WC7.3b</strain>
    </source>
</reference>
<name>A0ABR7Q1Z5_9BURK</name>
<sequence length="121" mass="13747">MYKITRLTTSATPVQGRFHAIWFARAVNGEADTGLRFFGQTVVNHADETYFGDAHLMLDGLSSDERQRYEADFGLKSGEEMRAARQVSERLCHFIEGGDAELTEVLETIPELEFDEWLSEL</sequence>
<evidence type="ECO:0000313" key="2">
    <source>
        <dbReference type="Proteomes" id="UP000736373"/>
    </source>
</evidence>
<evidence type="ECO:0008006" key="3">
    <source>
        <dbReference type="Google" id="ProtNLM"/>
    </source>
</evidence>